<proteinExistence type="predicted"/>
<evidence type="ECO:0000313" key="2">
    <source>
        <dbReference type="Proteomes" id="UP001589894"/>
    </source>
</evidence>
<gene>
    <name evidence="1" type="ORF">ACFFHU_01645</name>
</gene>
<accession>A0ABV6NR42</accession>
<sequence>MDPANRRLLVVAENFVRIVRLFADRPAGGRGELQFEGTTRRGDHCAVQAKKAIGRLPEVLRVRYPVVLVLQVAQYGVDHRPVGRRLGALKREPDQVVRLAQGGVEVDTSRVELGVELPSERLGGLDHVLLAKGLDRVRAGQTEAIVDPESRSGQSLEDGPGVGLGRVDLVEQERLFAT</sequence>
<keyword evidence="2" id="KW-1185">Reference proteome</keyword>
<comment type="caution">
    <text evidence="1">The sequence shown here is derived from an EMBL/GenBank/DDBJ whole genome shotgun (WGS) entry which is preliminary data.</text>
</comment>
<protein>
    <submittedName>
        <fullName evidence="1">Uncharacterized protein</fullName>
    </submittedName>
</protein>
<organism evidence="1 2">
    <name type="scientific">Plantactinospora siamensis</name>
    <dbReference type="NCBI Taxonomy" id="555372"/>
    <lineage>
        <taxon>Bacteria</taxon>
        <taxon>Bacillati</taxon>
        <taxon>Actinomycetota</taxon>
        <taxon>Actinomycetes</taxon>
        <taxon>Micromonosporales</taxon>
        <taxon>Micromonosporaceae</taxon>
        <taxon>Plantactinospora</taxon>
    </lineage>
</organism>
<evidence type="ECO:0000313" key="1">
    <source>
        <dbReference type="EMBL" id="MFC0562879.1"/>
    </source>
</evidence>
<dbReference type="RefSeq" id="WP_377334920.1">
    <property type="nucleotide sequence ID" value="NZ_JBHLUE010000002.1"/>
</dbReference>
<name>A0ABV6NR42_9ACTN</name>
<reference evidence="1 2" key="1">
    <citation type="submission" date="2024-09" db="EMBL/GenBank/DDBJ databases">
        <authorList>
            <person name="Sun Q."/>
            <person name="Mori K."/>
        </authorList>
    </citation>
    <scope>NUCLEOTIDE SEQUENCE [LARGE SCALE GENOMIC DNA]</scope>
    <source>
        <strain evidence="1 2">TBRC 2205</strain>
    </source>
</reference>
<dbReference type="EMBL" id="JBHLUE010000002">
    <property type="protein sequence ID" value="MFC0562879.1"/>
    <property type="molecule type" value="Genomic_DNA"/>
</dbReference>
<dbReference type="Proteomes" id="UP001589894">
    <property type="component" value="Unassembled WGS sequence"/>
</dbReference>